<name>A0ACB5T6S3_AMBMO</name>
<protein>
    <submittedName>
        <fullName evidence="1">Unnamed protein product</fullName>
    </submittedName>
</protein>
<evidence type="ECO:0000313" key="2">
    <source>
        <dbReference type="Proteomes" id="UP001165064"/>
    </source>
</evidence>
<organism evidence="1 2">
    <name type="scientific">Ambrosiozyma monospora</name>
    <name type="common">Yeast</name>
    <name type="synonym">Endomycopsis monosporus</name>
    <dbReference type="NCBI Taxonomy" id="43982"/>
    <lineage>
        <taxon>Eukaryota</taxon>
        <taxon>Fungi</taxon>
        <taxon>Dikarya</taxon>
        <taxon>Ascomycota</taxon>
        <taxon>Saccharomycotina</taxon>
        <taxon>Pichiomycetes</taxon>
        <taxon>Pichiales</taxon>
        <taxon>Pichiaceae</taxon>
        <taxon>Ambrosiozyma</taxon>
    </lineage>
</organism>
<keyword evidence="2" id="KW-1185">Reference proteome</keyword>
<proteinExistence type="predicted"/>
<reference evidence="1" key="1">
    <citation type="submission" date="2023-04" db="EMBL/GenBank/DDBJ databases">
        <title>Ambrosiozyma monospora NBRC 10751.</title>
        <authorList>
            <person name="Ichikawa N."/>
            <person name="Sato H."/>
            <person name="Tonouchi N."/>
        </authorList>
    </citation>
    <scope>NUCLEOTIDE SEQUENCE</scope>
    <source>
        <strain evidence="1">NBRC 10751</strain>
    </source>
</reference>
<comment type="caution">
    <text evidence="1">The sequence shown here is derived from an EMBL/GenBank/DDBJ whole genome shotgun (WGS) entry which is preliminary data.</text>
</comment>
<dbReference type="Proteomes" id="UP001165064">
    <property type="component" value="Unassembled WGS sequence"/>
</dbReference>
<evidence type="ECO:0000313" key="1">
    <source>
        <dbReference type="EMBL" id="GME82793.1"/>
    </source>
</evidence>
<accession>A0ACB5T6S3</accession>
<gene>
    <name evidence="1" type="ORF">Amon02_000575100</name>
</gene>
<dbReference type="EMBL" id="BSXS01004326">
    <property type="protein sequence ID" value="GME82793.1"/>
    <property type="molecule type" value="Genomic_DNA"/>
</dbReference>
<sequence length="586" mass="66968">MSLQLTTISHPTSDITHSSVMIMTSNTGTRNLVGSVPEGLQRRCNEMGTRISRLQNIFMSGILDWSRIGGLPGMILTIADQGVKDLGICHSGNKNILKYMISNWRFFVFRFGINLTVHDELPVREPYKCDGFSMIPINIAPSSLSETPKKGPFLQKEEEKLKSVTHSNLSKMIDLIFPKPDVNSSNPPAPNKYICNVELPSTVKNQKISICWIMQGDVIRGRFLPQKAKQLGCKVEHFKILCSGKSVTLDDGTVVLPQDVLEPNRMFAPVLFLDIPSKDHLGPVLEYNWMEELERVNGADGVKRYGVVYHFIGDDMYLLLDDPKYVEFIKSFGEETIHFFGSKEYVPNTLNYVTSFRESFKWSYLLPDMFPLQKFSNEEERKIPQELAEKYHVKPLTSGQHITLNAGITDFASINQALKVDKPVDEQYFYDIFEEEMKPLNFTNSITETELHKNMDQRNEKLYLNREIDKTKPLKDQVECTALGTGSAIPSRFRNVMGNLLRIPTNNGKKWMSVVLDAGENTLGSIERLFHKRDVKLIFEELELIYLSHLHADHHMGIAGLISKWCRVQIKLPKSQRKCLRCWLVD</sequence>